<keyword evidence="4 8" id="KW-0067">ATP-binding</keyword>
<evidence type="ECO:0000256" key="4">
    <source>
        <dbReference type="ARBA" id="ARBA00022840"/>
    </source>
</evidence>
<feature type="binding site" evidence="8">
    <location>
        <position position="242"/>
    </location>
    <ligand>
        <name>NAD(+)</name>
        <dbReference type="ChEBI" id="CHEBI:57540"/>
    </ligand>
</feature>
<comment type="cofactor">
    <cofactor evidence="8">
        <name>a divalent metal cation</name>
        <dbReference type="ChEBI" id="CHEBI:60240"/>
    </cofactor>
</comment>
<dbReference type="EMBL" id="CP015518">
    <property type="protein sequence ID" value="APG25269.1"/>
    <property type="molecule type" value="Genomic_DNA"/>
</dbReference>
<dbReference type="InterPro" id="IPR017438">
    <property type="entry name" value="ATP-NAD_kinase_N"/>
</dbReference>
<dbReference type="EC" id="2.7.1.23" evidence="8"/>
<dbReference type="InterPro" id="IPR016064">
    <property type="entry name" value="NAD/diacylglycerol_kinase_sf"/>
</dbReference>
<dbReference type="RefSeq" id="WP_072287119.1">
    <property type="nucleotide sequence ID" value="NZ_CP015455.1"/>
</dbReference>
<organism evidence="9 10">
    <name type="scientific">Syntrophotalea acetylenica</name>
    <name type="common">Pelobacter acetylenicus</name>
    <dbReference type="NCBI Taxonomy" id="29542"/>
    <lineage>
        <taxon>Bacteria</taxon>
        <taxon>Pseudomonadati</taxon>
        <taxon>Thermodesulfobacteriota</taxon>
        <taxon>Desulfuromonadia</taxon>
        <taxon>Desulfuromonadales</taxon>
        <taxon>Syntrophotaleaceae</taxon>
        <taxon>Syntrophotalea</taxon>
    </lineage>
</organism>
<dbReference type="InterPro" id="IPR017437">
    <property type="entry name" value="ATP-NAD_kinase_PpnK-typ_C"/>
</dbReference>
<dbReference type="GO" id="GO:0046872">
    <property type="term" value="F:metal ion binding"/>
    <property type="evidence" value="ECO:0007669"/>
    <property type="project" value="UniProtKB-UniRule"/>
</dbReference>
<reference evidence="9 10" key="1">
    <citation type="journal article" date="2017" name="Genome Announc.">
        <title>Complete Genome Sequences of Two Acetylene-Fermenting Pelobacter acetylenicus Strains.</title>
        <authorList>
            <person name="Sutton J.M."/>
            <person name="Baesman S.M."/>
            <person name="Fierst J.L."/>
            <person name="Poret-Peterson A.T."/>
            <person name="Oremland R.S."/>
            <person name="Dunlap D.S."/>
            <person name="Akob D.M."/>
        </authorList>
    </citation>
    <scope>NUCLEOTIDE SEQUENCE [LARGE SCALE GENOMIC DNA]</scope>
    <source>
        <strain evidence="9 10">DSM 3247</strain>
    </source>
</reference>
<comment type="similarity">
    <text evidence="8">Belongs to the NAD kinase family.</text>
</comment>
<keyword evidence="10" id="KW-1185">Reference proteome</keyword>
<dbReference type="InterPro" id="IPR002504">
    <property type="entry name" value="NADK"/>
</dbReference>
<dbReference type="Gene3D" id="2.60.200.30">
    <property type="entry name" value="Probable inorganic polyphosphate/atp-NAD kinase, domain 2"/>
    <property type="match status" value="1"/>
</dbReference>
<dbReference type="OrthoDB" id="9774737at2"/>
<dbReference type="GO" id="GO:0005524">
    <property type="term" value="F:ATP binding"/>
    <property type="evidence" value="ECO:0007669"/>
    <property type="project" value="UniProtKB-KW"/>
</dbReference>
<comment type="function">
    <text evidence="8">Involved in the regulation of the intracellular balance of NAD and NADP, and is a key enzyme in the biosynthesis of NADP. Catalyzes specifically the phosphorylation on 2'-hydroxyl of the adenosine moiety of NAD to yield NADP.</text>
</comment>
<keyword evidence="5 8" id="KW-0521">NADP</keyword>
<dbReference type="Proteomes" id="UP000182264">
    <property type="component" value="Chromosome"/>
</dbReference>
<dbReference type="Pfam" id="PF01513">
    <property type="entry name" value="NAD_kinase"/>
    <property type="match status" value="1"/>
</dbReference>
<dbReference type="PANTHER" id="PTHR20275">
    <property type="entry name" value="NAD KINASE"/>
    <property type="match status" value="1"/>
</dbReference>
<feature type="binding site" evidence="8">
    <location>
        <position position="170"/>
    </location>
    <ligand>
        <name>NAD(+)</name>
        <dbReference type="ChEBI" id="CHEBI:57540"/>
    </ligand>
</feature>
<feature type="active site" description="Proton acceptor" evidence="8">
    <location>
        <position position="68"/>
    </location>
</feature>
<feature type="binding site" evidence="8">
    <location>
        <begin position="183"/>
        <end position="188"/>
    </location>
    <ligand>
        <name>NAD(+)</name>
        <dbReference type="ChEBI" id="CHEBI:57540"/>
    </ligand>
</feature>
<dbReference type="SUPFAM" id="SSF111331">
    <property type="entry name" value="NAD kinase/diacylglycerol kinase-like"/>
    <property type="match status" value="1"/>
</dbReference>
<sequence>MKRIGVYAKYNHPDAVMLARDVVCWLRGRGLEVFLEKNLACNMAGQEPGYDRAAIPAMVDLIVVLGGDGTLISVARKVCGRDVPILGVNLGSLGFLTEITRGELYLSLEKVLKGEYTLSERMMLNAVVLRDGIEAGSFCVLNDIVINKGAIARIIDMEVSVDSAYLTTFKADGLIIATPTGSTAYNLSAGGPIISPGLHCLVVTPICPHMLANRPLIVADTACIRIEMKFRDQDVVLTADGQVGMALEAGDVVEIRRAGRSTRLIKSPSKDYFEVLRTKLGWGER</sequence>
<evidence type="ECO:0000256" key="3">
    <source>
        <dbReference type="ARBA" id="ARBA00022777"/>
    </source>
</evidence>
<name>A0A1L3GH99_SYNAC</name>
<evidence type="ECO:0000313" key="9">
    <source>
        <dbReference type="EMBL" id="APG25269.1"/>
    </source>
</evidence>
<dbReference type="AlphaFoldDB" id="A0A1L3GH99"/>
<dbReference type="HAMAP" id="MF_00361">
    <property type="entry name" value="NAD_kinase"/>
    <property type="match status" value="1"/>
</dbReference>
<dbReference type="GO" id="GO:0006741">
    <property type="term" value="P:NADP+ biosynthetic process"/>
    <property type="evidence" value="ECO:0007669"/>
    <property type="project" value="UniProtKB-UniRule"/>
</dbReference>
<feature type="binding site" evidence="8">
    <location>
        <begin position="142"/>
        <end position="143"/>
    </location>
    <ligand>
        <name>NAD(+)</name>
        <dbReference type="ChEBI" id="CHEBI:57540"/>
    </ligand>
</feature>
<comment type="subcellular location">
    <subcellularLocation>
        <location evidence="8">Cytoplasm</location>
    </subcellularLocation>
</comment>
<accession>A0A1L3GH99</accession>
<dbReference type="PANTHER" id="PTHR20275:SF0">
    <property type="entry name" value="NAD KINASE"/>
    <property type="match status" value="1"/>
</dbReference>
<protein>
    <recommendedName>
        <fullName evidence="8">NAD kinase</fullName>
        <ecNumber evidence="8">2.7.1.23</ecNumber>
    </recommendedName>
    <alternativeName>
        <fullName evidence="8">ATP-dependent NAD kinase</fullName>
    </alternativeName>
</protein>
<evidence type="ECO:0000256" key="7">
    <source>
        <dbReference type="ARBA" id="ARBA00047925"/>
    </source>
</evidence>
<keyword evidence="2 8" id="KW-0547">Nucleotide-binding</keyword>
<dbReference type="KEGG" id="pace:A6070_03775"/>
<evidence type="ECO:0000256" key="6">
    <source>
        <dbReference type="ARBA" id="ARBA00023027"/>
    </source>
</evidence>
<comment type="caution">
    <text evidence="8">Lacks conserved residue(s) required for the propagation of feature annotation.</text>
</comment>
<dbReference type="GO" id="GO:0005737">
    <property type="term" value="C:cytoplasm"/>
    <property type="evidence" value="ECO:0007669"/>
    <property type="project" value="UniProtKB-SubCell"/>
</dbReference>
<dbReference type="STRING" id="29542.A6070_03775"/>
<evidence type="ECO:0000256" key="2">
    <source>
        <dbReference type="ARBA" id="ARBA00022741"/>
    </source>
</evidence>
<dbReference type="FunFam" id="2.60.200.30:FF:000009">
    <property type="entry name" value="Poly(P)/ATP NAD kinase"/>
    <property type="match status" value="1"/>
</dbReference>
<keyword evidence="3 8" id="KW-0418">Kinase</keyword>
<feature type="binding site" evidence="8">
    <location>
        <position position="172"/>
    </location>
    <ligand>
        <name>NAD(+)</name>
        <dbReference type="ChEBI" id="CHEBI:57540"/>
    </ligand>
</feature>
<dbReference type="Pfam" id="PF20143">
    <property type="entry name" value="NAD_kinase_C"/>
    <property type="match status" value="1"/>
</dbReference>
<keyword evidence="6 8" id="KW-0520">NAD</keyword>
<keyword evidence="8" id="KW-0963">Cytoplasm</keyword>
<dbReference type="GO" id="GO:0051287">
    <property type="term" value="F:NAD binding"/>
    <property type="evidence" value="ECO:0007669"/>
    <property type="project" value="UniProtKB-ARBA"/>
</dbReference>
<feature type="binding site" evidence="8">
    <location>
        <begin position="68"/>
        <end position="69"/>
    </location>
    <ligand>
        <name>NAD(+)</name>
        <dbReference type="ChEBI" id="CHEBI:57540"/>
    </ligand>
</feature>
<gene>
    <name evidence="8" type="primary">nadK</name>
    <name evidence="9" type="ORF">A7E75_09775</name>
</gene>
<proteinExistence type="inferred from homology"/>
<keyword evidence="1 8" id="KW-0808">Transferase</keyword>
<feature type="binding site" evidence="8">
    <location>
        <position position="153"/>
    </location>
    <ligand>
        <name>NAD(+)</name>
        <dbReference type="ChEBI" id="CHEBI:57540"/>
    </ligand>
</feature>
<evidence type="ECO:0000256" key="1">
    <source>
        <dbReference type="ARBA" id="ARBA00022679"/>
    </source>
</evidence>
<dbReference type="GO" id="GO:0003951">
    <property type="term" value="F:NAD+ kinase activity"/>
    <property type="evidence" value="ECO:0007669"/>
    <property type="project" value="UniProtKB-UniRule"/>
</dbReference>
<dbReference type="GO" id="GO:0019674">
    <property type="term" value="P:NAD+ metabolic process"/>
    <property type="evidence" value="ECO:0007669"/>
    <property type="project" value="InterPro"/>
</dbReference>
<evidence type="ECO:0000256" key="8">
    <source>
        <dbReference type="HAMAP-Rule" id="MF_00361"/>
    </source>
</evidence>
<evidence type="ECO:0000313" key="10">
    <source>
        <dbReference type="Proteomes" id="UP000182264"/>
    </source>
</evidence>
<evidence type="ECO:0000256" key="5">
    <source>
        <dbReference type="ARBA" id="ARBA00022857"/>
    </source>
</evidence>
<dbReference type="Gene3D" id="3.40.50.10330">
    <property type="entry name" value="Probable inorganic polyphosphate/atp-NAD kinase, domain 1"/>
    <property type="match status" value="1"/>
</dbReference>
<comment type="catalytic activity">
    <reaction evidence="7 8">
        <text>NAD(+) + ATP = ADP + NADP(+) + H(+)</text>
        <dbReference type="Rhea" id="RHEA:18629"/>
        <dbReference type="ChEBI" id="CHEBI:15378"/>
        <dbReference type="ChEBI" id="CHEBI:30616"/>
        <dbReference type="ChEBI" id="CHEBI:57540"/>
        <dbReference type="ChEBI" id="CHEBI:58349"/>
        <dbReference type="ChEBI" id="CHEBI:456216"/>
        <dbReference type="EC" id="2.7.1.23"/>
    </reaction>
</comment>